<evidence type="ECO:0000313" key="3">
    <source>
        <dbReference type="Proteomes" id="UP000281553"/>
    </source>
</evidence>
<proteinExistence type="predicted"/>
<dbReference type="AlphaFoldDB" id="A0A3P7L899"/>
<feature type="coiled-coil region" evidence="1">
    <location>
        <begin position="15"/>
        <end position="84"/>
    </location>
</feature>
<protein>
    <submittedName>
        <fullName evidence="2">Uncharacterized protein</fullName>
    </submittedName>
</protein>
<evidence type="ECO:0000256" key="1">
    <source>
        <dbReference type="SAM" id="Coils"/>
    </source>
</evidence>
<gene>
    <name evidence="2" type="ORF">DILT_LOCUS8605</name>
</gene>
<accession>A0A3P7L899</accession>
<sequence length="138" mass="15620">MRDTKAQLAEARCSASDLAARFEGILQEKDELKKRISLLEAEKADLDAAGGLLKQRVEAQERQIDEMRLQLADSTKEAQKAHSEREESAFERRNQAVQYTSLFNMFIYEYVGMADLVMEQLSFISAQEMTLDPVKAAA</sequence>
<evidence type="ECO:0000313" key="2">
    <source>
        <dbReference type="EMBL" id="VDN12774.1"/>
    </source>
</evidence>
<keyword evidence="3" id="KW-1185">Reference proteome</keyword>
<name>A0A3P7L899_DIBLA</name>
<organism evidence="2 3">
    <name type="scientific">Dibothriocephalus latus</name>
    <name type="common">Fish tapeworm</name>
    <name type="synonym">Diphyllobothrium latum</name>
    <dbReference type="NCBI Taxonomy" id="60516"/>
    <lineage>
        <taxon>Eukaryota</taxon>
        <taxon>Metazoa</taxon>
        <taxon>Spiralia</taxon>
        <taxon>Lophotrochozoa</taxon>
        <taxon>Platyhelminthes</taxon>
        <taxon>Cestoda</taxon>
        <taxon>Eucestoda</taxon>
        <taxon>Diphyllobothriidea</taxon>
        <taxon>Diphyllobothriidae</taxon>
        <taxon>Dibothriocephalus</taxon>
    </lineage>
</organism>
<reference evidence="2 3" key="1">
    <citation type="submission" date="2018-11" db="EMBL/GenBank/DDBJ databases">
        <authorList>
            <consortium name="Pathogen Informatics"/>
        </authorList>
    </citation>
    <scope>NUCLEOTIDE SEQUENCE [LARGE SCALE GENOMIC DNA]</scope>
</reference>
<dbReference type="Proteomes" id="UP000281553">
    <property type="component" value="Unassembled WGS sequence"/>
</dbReference>
<dbReference type="EMBL" id="UYRU01054699">
    <property type="protein sequence ID" value="VDN12774.1"/>
    <property type="molecule type" value="Genomic_DNA"/>
</dbReference>
<keyword evidence="1" id="KW-0175">Coiled coil</keyword>